<dbReference type="Pfam" id="PF02470">
    <property type="entry name" value="MlaD"/>
    <property type="match status" value="1"/>
</dbReference>
<organism evidence="3 4">
    <name type="scientific">Nocardia uniformis</name>
    <dbReference type="NCBI Taxonomy" id="53432"/>
    <lineage>
        <taxon>Bacteria</taxon>
        <taxon>Bacillati</taxon>
        <taxon>Actinomycetota</taxon>
        <taxon>Actinomycetes</taxon>
        <taxon>Mycobacteriales</taxon>
        <taxon>Nocardiaceae</taxon>
        <taxon>Nocardia</taxon>
    </lineage>
</organism>
<feature type="signal peptide" evidence="1">
    <location>
        <begin position="1"/>
        <end position="29"/>
    </location>
</feature>
<protein>
    <submittedName>
        <fullName evidence="3">MCE family protein</fullName>
    </submittedName>
</protein>
<evidence type="ECO:0000313" key="3">
    <source>
        <dbReference type="EMBL" id="NNH70759.1"/>
    </source>
</evidence>
<keyword evidence="1" id="KW-0732">Signal</keyword>
<gene>
    <name evidence="3" type="ORF">HLB23_12935</name>
</gene>
<accession>A0A849C792</accession>
<dbReference type="RefSeq" id="WP_067522396.1">
    <property type="nucleotide sequence ID" value="NZ_JABELX010000004.1"/>
</dbReference>
<dbReference type="PANTHER" id="PTHR33371:SF15">
    <property type="entry name" value="LIPOPROTEIN LPRN"/>
    <property type="match status" value="1"/>
</dbReference>
<dbReference type="Proteomes" id="UP000586827">
    <property type="component" value="Unassembled WGS sequence"/>
</dbReference>
<dbReference type="InterPro" id="IPR052336">
    <property type="entry name" value="MlaD_Phospholipid_Transporter"/>
</dbReference>
<evidence type="ECO:0000256" key="1">
    <source>
        <dbReference type="SAM" id="SignalP"/>
    </source>
</evidence>
<comment type="caution">
    <text evidence="3">The sequence shown here is derived from an EMBL/GenBank/DDBJ whole genome shotgun (WGS) entry which is preliminary data.</text>
</comment>
<sequence>MTRRSLRGRLLPAVAAALVLALSGCGVRATDIPIPGTYPSGDTYSVRIEFGSVLNLPDRAKVIADGVEIGMLDDIELVGNTAIATVRLKTDARLPAKTTAELRQSTILGDIHIALQAPKLSDSDFLRDGDVIPVSQTVPATNVEDILRALSNIVTGGRWSDMQQLVTDVNAAFPSDPAELDRIAAMGRSVLHDLSSRTADLDRILVSAQQITAKLESGRAAVDDILVLGPERAAGLAAVLFNVVSLIGGAGALADPAGELLLPFAGDLRSIVSILAPTALTVAYSDSTVPANLETFHALLRDKLIPFLNAPDVRIQRVDAQASADQLVTVLRSIGMVP</sequence>
<dbReference type="InterPro" id="IPR003399">
    <property type="entry name" value="Mce/MlaD"/>
</dbReference>
<dbReference type="EMBL" id="JABELX010000004">
    <property type="protein sequence ID" value="NNH70759.1"/>
    <property type="molecule type" value="Genomic_DNA"/>
</dbReference>
<feature type="domain" description="Mce/MlaD" evidence="2">
    <location>
        <begin position="43"/>
        <end position="117"/>
    </location>
</feature>
<evidence type="ECO:0000259" key="2">
    <source>
        <dbReference type="Pfam" id="PF02470"/>
    </source>
</evidence>
<reference evidence="3 4" key="1">
    <citation type="submission" date="2020-05" db="EMBL/GenBank/DDBJ databases">
        <title>MicrobeNet Type strains.</title>
        <authorList>
            <person name="Nicholson A.C."/>
        </authorList>
    </citation>
    <scope>NUCLEOTIDE SEQUENCE [LARGE SCALE GENOMIC DNA]</scope>
    <source>
        <strain evidence="3 4">JCM 3224</strain>
    </source>
</reference>
<feature type="chain" id="PRO_5032336518" evidence="1">
    <location>
        <begin position="30"/>
        <end position="338"/>
    </location>
</feature>
<dbReference type="AlphaFoldDB" id="A0A849C792"/>
<proteinExistence type="predicted"/>
<dbReference type="PANTHER" id="PTHR33371">
    <property type="entry name" value="INTERMEMBRANE PHOSPHOLIPID TRANSPORT SYSTEM BINDING PROTEIN MLAD-RELATED"/>
    <property type="match status" value="1"/>
</dbReference>
<dbReference type="GO" id="GO:0005576">
    <property type="term" value="C:extracellular region"/>
    <property type="evidence" value="ECO:0007669"/>
    <property type="project" value="TreeGrafter"/>
</dbReference>
<name>A0A849C792_9NOCA</name>
<dbReference type="PROSITE" id="PS51257">
    <property type="entry name" value="PROKAR_LIPOPROTEIN"/>
    <property type="match status" value="1"/>
</dbReference>
<evidence type="ECO:0000313" key="4">
    <source>
        <dbReference type="Proteomes" id="UP000586827"/>
    </source>
</evidence>
<keyword evidence="4" id="KW-1185">Reference proteome</keyword>